<keyword evidence="2" id="KW-1185">Reference proteome</keyword>
<evidence type="ECO:0000313" key="2">
    <source>
        <dbReference type="Proteomes" id="UP001152795"/>
    </source>
</evidence>
<proteinExistence type="predicted"/>
<reference evidence="1" key="1">
    <citation type="submission" date="2020-04" db="EMBL/GenBank/DDBJ databases">
        <authorList>
            <person name="Alioto T."/>
            <person name="Alioto T."/>
            <person name="Gomez Garrido J."/>
        </authorList>
    </citation>
    <scope>NUCLEOTIDE SEQUENCE</scope>
    <source>
        <strain evidence="1">A484AB</strain>
    </source>
</reference>
<dbReference type="OrthoDB" id="5987526at2759"/>
<sequence length="364" mass="41337">MAASHSNSNFDKKRKSFRWNPEMIEQLIDSLMEYKTQMSYKGIDFDGDKPMQYKELRLMMAEINKEDTSLFGPVYIDQLPDSFDEMPKEEKDLAKEQVKVSKELVAKGTKRVMEKVKEIRQSFSKAVISGKRSGSGKIVFEFYDKLVLLWGGSANVSPLTYGVGSDSFEQESDFEQDEQDIFNEQDVNDFSNATTLSLQLNVSPLPVEDDNTEETEAVSTSANKRRASCVPQLIDNKRKHLEKNLSAAQRDKMLFEEAKEDAKFRKDLTESLKDSSATFAQGIQDVSKAILDMGAGLSRSIEMLSHGFSRGHPPHPVNQNMFYQYPVQYMPSHASNPSVYIPMSHETPRKVMQQDNGSDENMQD</sequence>
<comment type="caution">
    <text evidence="1">The sequence shown here is derived from an EMBL/GenBank/DDBJ whole genome shotgun (WGS) entry which is preliminary data.</text>
</comment>
<evidence type="ECO:0000313" key="1">
    <source>
        <dbReference type="EMBL" id="CAB4006503.1"/>
    </source>
</evidence>
<dbReference type="Proteomes" id="UP001152795">
    <property type="component" value="Unassembled WGS sequence"/>
</dbReference>
<dbReference type="AlphaFoldDB" id="A0A7D9EEJ0"/>
<accession>A0A7D9EEJ0</accession>
<gene>
    <name evidence="1" type="ORF">PACLA_8A071852</name>
</gene>
<name>A0A7D9EEJ0_PARCT</name>
<dbReference type="EMBL" id="CACRXK020005524">
    <property type="protein sequence ID" value="CAB4006503.1"/>
    <property type="molecule type" value="Genomic_DNA"/>
</dbReference>
<protein>
    <submittedName>
        <fullName evidence="1">Uncharacterized protein</fullName>
    </submittedName>
</protein>
<organism evidence="1 2">
    <name type="scientific">Paramuricea clavata</name>
    <name type="common">Red gorgonian</name>
    <name type="synonym">Violescent sea-whip</name>
    <dbReference type="NCBI Taxonomy" id="317549"/>
    <lineage>
        <taxon>Eukaryota</taxon>
        <taxon>Metazoa</taxon>
        <taxon>Cnidaria</taxon>
        <taxon>Anthozoa</taxon>
        <taxon>Octocorallia</taxon>
        <taxon>Malacalcyonacea</taxon>
        <taxon>Plexauridae</taxon>
        <taxon>Paramuricea</taxon>
    </lineage>
</organism>